<keyword evidence="1 3" id="KW-0489">Methyltransferase</keyword>
<keyword evidence="2 3" id="KW-0808">Transferase</keyword>
<gene>
    <name evidence="3" type="primary">rsmD</name>
    <name evidence="3" type="ORF">MFFC18_04140</name>
</gene>
<dbReference type="PANTHER" id="PTHR43542:SF1">
    <property type="entry name" value="METHYLTRANSFERASE"/>
    <property type="match status" value="1"/>
</dbReference>
<dbReference type="RefSeq" id="WP_075084823.1">
    <property type="nucleotide sequence ID" value="NZ_CP042912.1"/>
</dbReference>
<dbReference type="InterPro" id="IPR029063">
    <property type="entry name" value="SAM-dependent_MTases_sf"/>
</dbReference>
<organism evidence="3 4">
    <name type="scientific">Mariniblastus fucicola</name>
    <dbReference type="NCBI Taxonomy" id="980251"/>
    <lineage>
        <taxon>Bacteria</taxon>
        <taxon>Pseudomonadati</taxon>
        <taxon>Planctomycetota</taxon>
        <taxon>Planctomycetia</taxon>
        <taxon>Pirellulales</taxon>
        <taxon>Pirellulaceae</taxon>
        <taxon>Mariniblastus</taxon>
    </lineage>
</organism>
<keyword evidence="4" id="KW-1185">Reference proteome</keyword>
<dbReference type="PIRSF" id="PIRSF004553">
    <property type="entry name" value="CHP00095"/>
    <property type="match status" value="1"/>
</dbReference>
<accession>A0A5B9P5V8</accession>
<dbReference type="AlphaFoldDB" id="A0A5B9P5V8"/>
<evidence type="ECO:0000313" key="3">
    <source>
        <dbReference type="EMBL" id="QEG20565.1"/>
    </source>
</evidence>
<evidence type="ECO:0000313" key="4">
    <source>
        <dbReference type="Proteomes" id="UP000322214"/>
    </source>
</evidence>
<dbReference type="PANTHER" id="PTHR43542">
    <property type="entry name" value="METHYLTRANSFERASE"/>
    <property type="match status" value="1"/>
</dbReference>
<dbReference type="EC" id="2.1.1.171" evidence="3"/>
<reference evidence="3 4" key="1">
    <citation type="submission" date="2019-08" db="EMBL/GenBank/DDBJ databases">
        <title>Deep-cultivation of Planctomycetes and their phenomic and genomic characterization uncovers novel biology.</title>
        <authorList>
            <person name="Wiegand S."/>
            <person name="Jogler M."/>
            <person name="Boedeker C."/>
            <person name="Pinto D."/>
            <person name="Vollmers J."/>
            <person name="Rivas-Marin E."/>
            <person name="Kohn T."/>
            <person name="Peeters S.H."/>
            <person name="Heuer A."/>
            <person name="Rast P."/>
            <person name="Oberbeckmann S."/>
            <person name="Bunk B."/>
            <person name="Jeske O."/>
            <person name="Meyerdierks A."/>
            <person name="Storesund J.E."/>
            <person name="Kallscheuer N."/>
            <person name="Luecker S."/>
            <person name="Lage O.M."/>
            <person name="Pohl T."/>
            <person name="Merkel B.J."/>
            <person name="Hornburger P."/>
            <person name="Mueller R.-W."/>
            <person name="Bruemmer F."/>
            <person name="Labrenz M."/>
            <person name="Spormann A.M."/>
            <person name="Op den Camp H."/>
            <person name="Overmann J."/>
            <person name="Amann R."/>
            <person name="Jetten M.S.M."/>
            <person name="Mascher T."/>
            <person name="Medema M.H."/>
            <person name="Devos D.P."/>
            <person name="Kaster A.-K."/>
            <person name="Ovreas L."/>
            <person name="Rohde M."/>
            <person name="Galperin M.Y."/>
            <person name="Jogler C."/>
        </authorList>
    </citation>
    <scope>NUCLEOTIDE SEQUENCE [LARGE SCALE GENOMIC DNA]</scope>
    <source>
        <strain evidence="3 4">FC18</strain>
    </source>
</reference>
<sequence>MAKITRGKNLKDFNSQQSSADVGKLRIIGGTFRGRQIEYSGDPVTRPMKDLTREACFNLVGGYVEGKAAFDLFAGTGAIGLEALSRGATQAFLVERHIPTLRIVESNVQSLGLESKAKVINSDTFFWVRQFLNDRDSWPAEPWVVFCCPPYALFEDNRDELLITMHSLIDVAPEDSVFVVESDHRFQTSDLPDEVQWQTRYYPPAYISVAHKRG</sequence>
<dbReference type="KEGG" id="mff:MFFC18_04140"/>
<name>A0A5B9P5V8_9BACT</name>
<dbReference type="Gene3D" id="3.40.50.150">
    <property type="entry name" value="Vaccinia Virus protein VP39"/>
    <property type="match status" value="1"/>
</dbReference>
<dbReference type="STRING" id="980251.GCA_001642875_02402"/>
<dbReference type="GO" id="GO:0052913">
    <property type="term" value="F:16S rRNA (guanine(966)-N(2))-methyltransferase activity"/>
    <property type="evidence" value="ECO:0007669"/>
    <property type="project" value="UniProtKB-EC"/>
</dbReference>
<protein>
    <submittedName>
        <fullName evidence="3">Ribosomal RNA small subunit methyltransferase D</fullName>
        <ecNumber evidence="3">2.1.1.171</ecNumber>
    </submittedName>
</protein>
<dbReference type="Proteomes" id="UP000322214">
    <property type="component" value="Chromosome"/>
</dbReference>
<dbReference type="SUPFAM" id="SSF53335">
    <property type="entry name" value="S-adenosyl-L-methionine-dependent methyltransferases"/>
    <property type="match status" value="1"/>
</dbReference>
<evidence type="ECO:0000256" key="2">
    <source>
        <dbReference type="ARBA" id="ARBA00022679"/>
    </source>
</evidence>
<dbReference type="Pfam" id="PF03602">
    <property type="entry name" value="Cons_hypoth95"/>
    <property type="match status" value="1"/>
</dbReference>
<dbReference type="InterPro" id="IPR004398">
    <property type="entry name" value="RNA_MeTrfase_RsmD"/>
</dbReference>
<proteinExistence type="predicted"/>
<dbReference type="CDD" id="cd02440">
    <property type="entry name" value="AdoMet_MTases"/>
    <property type="match status" value="1"/>
</dbReference>
<dbReference type="OrthoDB" id="9803017at2"/>
<dbReference type="EMBL" id="CP042912">
    <property type="protein sequence ID" value="QEG20565.1"/>
    <property type="molecule type" value="Genomic_DNA"/>
</dbReference>
<evidence type="ECO:0000256" key="1">
    <source>
        <dbReference type="ARBA" id="ARBA00022603"/>
    </source>
</evidence>